<evidence type="ECO:0000313" key="3">
    <source>
        <dbReference type="Proteomes" id="UP000823399"/>
    </source>
</evidence>
<sequence length="68" mass="7886">MLTGKKPHLGDLPVWGTKVWVHDPTGSKLDMRAHMGRWIGFDVESGVHRVYFEDHRNIAVERNVSFDR</sequence>
<dbReference type="GeneID" id="64693183"/>
<dbReference type="OrthoDB" id="2802215at2759"/>
<comment type="caution">
    <text evidence="2">The sequence shown here is derived from an EMBL/GenBank/DDBJ whole genome shotgun (WGS) entry which is preliminary data.</text>
</comment>
<dbReference type="InterPro" id="IPR057670">
    <property type="entry name" value="SH3_retrovirus"/>
</dbReference>
<evidence type="ECO:0000313" key="2">
    <source>
        <dbReference type="EMBL" id="KAG2115753.1"/>
    </source>
</evidence>
<dbReference type="AlphaFoldDB" id="A0A9P7JY80"/>
<organism evidence="2 3">
    <name type="scientific">Suillus discolor</name>
    <dbReference type="NCBI Taxonomy" id="1912936"/>
    <lineage>
        <taxon>Eukaryota</taxon>
        <taxon>Fungi</taxon>
        <taxon>Dikarya</taxon>
        <taxon>Basidiomycota</taxon>
        <taxon>Agaricomycotina</taxon>
        <taxon>Agaricomycetes</taxon>
        <taxon>Agaricomycetidae</taxon>
        <taxon>Boletales</taxon>
        <taxon>Suillineae</taxon>
        <taxon>Suillaceae</taxon>
        <taxon>Suillus</taxon>
    </lineage>
</organism>
<reference evidence="2" key="1">
    <citation type="journal article" date="2020" name="New Phytol.">
        <title>Comparative genomics reveals dynamic genome evolution in host specialist ectomycorrhizal fungi.</title>
        <authorList>
            <person name="Lofgren L.A."/>
            <person name="Nguyen N.H."/>
            <person name="Vilgalys R."/>
            <person name="Ruytinx J."/>
            <person name="Liao H.L."/>
            <person name="Branco S."/>
            <person name="Kuo A."/>
            <person name="LaButti K."/>
            <person name="Lipzen A."/>
            <person name="Andreopoulos W."/>
            <person name="Pangilinan J."/>
            <person name="Riley R."/>
            <person name="Hundley H."/>
            <person name="Na H."/>
            <person name="Barry K."/>
            <person name="Grigoriev I.V."/>
            <person name="Stajich J.E."/>
            <person name="Kennedy P.G."/>
        </authorList>
    </citation>
    <scope>NUCLEOTIDE SEQUENCE</scope>
    <source>
        <strain evidence="2">FC423</strain>
    </source>
</reference>
<keyword evidence="3" id="KW-1185">Reference proteome</keyword>
<proteinExistence type="predicted"/>
<accession>A0A9P7JY80</accession>
<gene>
    <name evidence="2" type="ORF">F5147DRAFT_568920</name>
</gene>
<feature type="domain" description="Retroviral polymerase SH3-like" evidence="1">
    <location>
        <begin position="18"/>
        <end position="67"/>
    </location>
</feature>
<protein>
    <recommendedName>
        <fullName evidence="1">Retroviral polymerase SH3-like domain-containing protein</fullName>
    </recommendedName>
</protein>
<dbReference type="EMBL" id="JABBWM010000007">
    <property type="protein sequence ID" value="KAG2115753.1"/>
    <property type="molecule type" value="Genomic_DNA"/>
</dbReference>
<dbReference type="RefSeq" id="XP_041297132.1">
    <property type="nucleotide sequence ID" value="XM_041430924.1"/>
</dbReference>
<dbReference type="Pfam" id="PF25597">
    <property type="entry name" value="SH3_retrovirus"/>
    <property type="match status" value="1"/>
</dbReference>
<name>A0A9P7JY80_9AGAM</name>
<dbReference type="Proteomes" id="UP000823399">
    <property type="component" value="Unassembled WGS sequence"/>
</dbReference>
<evidence type="ECO:0000259" key="1">
    <source>
        <dbReference type="Pfam" id="PF25597"/>
    </source>
</evidence>